<evidence type="ECO:0000256" key="1">
    <source>
        <dbReference type="ARBA" id="ARBA00004123"/>
    </source>
</evidence>
<reference evidence="10" key="1">
    <citation type="submission" date="2022-12" db="EMBL/GenBank/DDBJ databases">
        <title>Draft genome assemblies for two species of Escallonia (Escalloniales).</title>
        <authorList>
            <person name="Chanderbali A."/>
            <person name="Dervinis C."/>
            <person name="Anghel I."/>
            <person name="Soltis D."/>
            <person name="Soltis P."/>
            <person name="Zapata F."/>
        </authorList>
    </citation>
    <scope>NUCLEOTIDE SEQUENCE</scope>
    <source>
        <strain evidence="10">UCBG92.1500</strain>
        <tissue evidence="10">Leaf</tissue>
    </source>
</reference>
<keyword evidence="6" id="KW-0804">Transcription</keyword>
<evidence type="ECO:0000313" key="10">
    <source>
        <dbReference type="EMBL" id="KAK2986742.1"/>
    </source>
</evidence>
<evidence type="ECO:0000256" key="4">
    <source>
        <dbReference type="ARBA" id="ARBA00023015"/>
    </source>
</evidence>
<evidence type="ECO:0000256" key="6">
    <source>
        <dbReference type="ARBA" id="ARBA00023163"/>
    </source>
</evidence>
<evidence type="ECO:0000256" key="3">
    <source>
        <dbReference type="ARBA" id="ARBA00022553"/>
    </source>
</evidence>
<feature type="region of interest" description="Disordered" evidence="8">
    <location>
        <begin position="143"/>
        <end position="171"/>
    </location>
</feature>
<dbReference type="Pfam" id="PF09816">
    <property type="entry name" value="EAF"/>
    <property type="match status" value="1"/>
</dbReference>
<feature type="domain" description="Transcription elongation factor Eaf N-terminal" evidence="9">
    <location>
        <begin position="21"/>
        <end position="139"/>
    </location>
</feature>
<feature type="region of interest" description="Disordered" evidence="8">
    <location>
        <begin position="195"/>
        <end position="250"/>
    </location>
</feature>
<keyword evidence="5" id="KW-0010">Activator</keyword>
<evidence type="ECO:0000313" key="11">
    <source>
        <dbReference type="Proteomes" id="UP001187471"/>
    </source>
</evidence>
<feature type="compositionally biased region" description="Acidic residues" evidence="8">
    <location>
        <begin position="296"/>
        <end position="310"/>
    </location>
</feature>
<dbReference type="Proteomes" id="UP001187471">
    <property type="component" value="Unassembled WGS sequence"/>
</dbReference>
<protein>
    <recommendedName>
        <fullName evidence="9">Transcription elongation factor Eaf N-terminal domain-containing protein</fullName>
    </recommendedName>
</protein>
<dbReference type="GO" id="GO:0006368">
    <property type="term" value="P:transcription elongation by RNA polymerase II"/>
    <property type="evidence" value="ECO:0007669"/>
    <property type="project" value="InterPro"/>
</dbReference>
<comment type="similarity">
    <text evidence="2">Belongs to the EAF family.</text>
</comment>
<dbReference type="EMBL" id="JAVXUO010001034">
    <property type="protein sequence ID" value="KAK2986742.1"/>
    <property type="molecule type" value="Genomic_DNA"/>
</dbReference>
<keyword evidence="11" id="KW-1185">Reference proteome</keyword>
<keyword evidence="7" id="KW-0539">Nucleus</keyword>
<dbReference type="GO" id="GO:0003711">
    <property type="term" value="F:transcription elongation factor activity"/>
    <property type="evidence" value="ECO:0007669"/>
    <property type="project" value="TreeGrafter"/>
</dbReference>
<proteinExistence type="inferred from homology"/>
<dbReference type="GO" id="GO:0032783">
    <property type="term" value="C:super elongation complex"/>
    <property type="evidence" value="ECO:0007669"/>
    <property type="project" value="InterPro"/>
</dbReference>
<evidence type="ECO:0000256" key="5">
    <source>
        <dbReference type="ARBA" id="ARBA00023159"/>
    </source>
</evidence>
<evidence type="ECO:0000259" key="9">
    <source>
        <dbReference type="Pfam" id="PF09816"/>
    </source>
</evidence>
<name>A0AA88RHS9_9ASTE</name>
<evidence type="ECO:0000256" key="8">
    <source>
        <dbReference type="SAM" id="MobiDB-lite"/>
    </source>
</evidence>
<dbReference type="InterPro" id="IPR027093">
    <property type="entry name" value="EAF_fam"/>
</dbReference>
<dbReference type="InterPro" id="IPR019194">
    <property type="entry name" value="Tscrpt_elong_fac_Eaf_N"/>
</dbReference>
<dbReference type="AlphaFoldDB" id="A0AA88RHS9"/>
<comment type="caution">
    <text evidence="10">The sequence shown here is derived from an EMBL/GenBank/DDBJ whole genome shotgun (WGS) entry which is preliminary data.</text>
</comment>
<accession>A0AA88RHS9</accession>
<feature type="compositionally biased region" description="Low complexity" evidence="8">
    <location>
        <begin position="333"/>
        <end position="348"/>
    </location>
</feature>
<organism evidence="10 11">
    <name type="scientific">Escallonia rubra</name>
    <dbReference type="NCBI Taxonomy" id="112253"/>
    <lineage>
        <taxon>Eukaryota</taxon>
        <taxon>Viridiplantae</taxon>
        <taxon>Streptophyta</taxon>
        <taxon>Embryophyta</taxon>
        <taxon>Tracheophyta</taxon>
        <taxon>Spermatophyta</taxon>
        <taxon>Magnoliopsida</taxon>
        <taxon>eudicotyledons</taxon>
        <taxon>Gunneridae</taxon>
        <taxon>Pentapetalae</taxon>
        <taxon>asterids</taxon>
        <taxon>campanulids</taxon>
        <taxon>Escalloniales</taxon>
        <taxon>Escalloniaceae</taxon>
        <taxon>Escallonia</taxon>
    </lineage>
</organism>
<keyword evidence="3" id="KW-0597">Phosphoprotein</keyword>
<evidence type="ECO:0000256" key="7">
    <source>
        <dbReference type="ARBA" id="ARBA00023242"/>
    </source>
</evidence>
<keyword evidence="4" id="KW-0805">Transcription regulation</keyword>
<feature type="region of interest" description="Disordered" evidence="8">
    <location>
        <begin position="263"/>
        <end position="373"/>
    </location>
</feature>
<comment type="subcellular location">
    <subcellularLocation>
        <location evidence="1">Nucleus</location>
    </subcellularLocation>
</comment>
<evidence type="ECO:0000256" key="2">
    <source>
        <dbReference type="ARBA" id="ARBA00007798"/>
    </source>
</evidence>
<dbReference type="PANTHER" id="PTHR15970:SF2">
    <property type="entry name" value="ELL-ASSOCIATED FACTOR EAF"/>
    <property type="match status" value="1"/>
</dbReference>
<gene>
    <name evidence="10" type="ORF">RJ640_010967</name>
</gene>
<dbReference type="PANTHER" id="PTHR15970">
    <property type="entry name" value="ELL-ASSOCIATED FACTOR EAF"/>
    <property type="match status" value="1"/>
</dbReference>
<sequence>MANSSNKKDEPNTAPQPDRWYNLTLGSSFKDHHPSSKFCTLRSAKETETWLIYNVICNLGASNEFKPASIDKNQPGTLHKNKENRVTVEFSNNQHGKPKVSFEGSSEDYKENDAVLFFDGETFRLERLHRAVKRLRHVRLPGESAAAAASTSVGQPGEASSPPIGKAAKSQSLNKGILPVPVEVEQIEIGDFKSSVSDSHLPVPDAKPRNGKVVGHPSAYPNSFNASPDLKNTPIRSPDLKNTSISSPDLKMDDLEEQLDILNDDDDATPAANGENVAEREFRTGIDINIPHPNDTDDEIADVDASDDEVDKGPNAAEALRAQVNAAEKDGQSSSSSSSSGSDSSGSGSASGSGSGSSSSDSDSSDGDSVTSI</sequence>